<evidence type="ECO:0000256" key="1">
    <source>
        <dbReference type="SAM" id="Phobius"/>
    </source>
</evidence>
<feature type="transmembrane region" description="Helical" evidence="1">
    <location>
        <begin position="130"/>
        <end position="150"/>
    </location>
</feature>
<proteinExistence type="predicted"/>
<dbReference type="RefSeq" id="WP_318599999.1">
    <property type="nucleotide sequence ID" value="NZ_JAWSTH010000092.1"/>
</dbReference>
<dbReference type="GO" id="GO:0016787">
    <property type="term" value="F:hydrolase activity"/>
    <property type="evidence" value="ECO:0007669"/>
    <property type="project" value="UniProtKB-KW"/>
</dbReference>
<keyword evidence="3" id="KW-0378">Hydrolase</keyword>
<comment type="caution">
    <text evidence="3">The sequence shown here is derived from an EMBL/GenBank/DDBJ whole genome shotgun (WGS) entry which is preliminary data.</text>
</comment>
<evidence type="ECO:0000313" key="3">
    <source>
        <dbReference type="EMBL" id="MDW5597533.1"/>
    </source>
</evidence>
<protein>
    <submittedName>
        <fullName evidence="3">Fenitrothion hydrolase</fullName>
    </submittedName>
</protein>
<feature type="transmembrane region" description="Helical" evidence="1">
    <location>
        <begin position="188"/>
        <end position="208"/>
    </location>
</feature>
<keyword evidence="2" id="KW-0732">Signal</keyword>
<keyword evidence="4" id="KW-1185">Reference proteome</keyword>
<name>A0ABU4HW62_9ACTN</name>
<feature type="chain" id="PRO_5046786352" evidence="2">
    <location>
        <begin position="40"/>
        <end position="490"/>
    </location>
</feature>
<feature type="transmembrane region" description="Helical" evidence="1">
    <location>
        <begin position="379"/>
        <end position="402"/>
    </location>
</feature>
<reference evidence="4" key="1">
    <citation type="submission" date="2023-07" db="EMBL/GenBank/DDBJ databases">
        <title>Conexibacter stalactiti sp. nov., isolated from stalactites in a lava cave and emended description of the genus Conexibacter.</title>
        <authorList>
            <person name="Lee S.D."/>
        </authorList>
    </citation>
    <scope>NUCLEOTIDE SEQUENCE [LARGE SCALE GENOMIC DNA]</scope>
    <source>
        <strain evidence="4">KCTC 39840</strain>
    </source>
</reference>
<keyword evidence="1" id="KW-1133">Transmembrane helix</keyword>
<keyword evidence="1" id="KW-0812">Transmembrane</keyword>
<feature type="transmembrane region" description="Helical" evidence="1">
    <location>
        <begin position="98"/>
        <end position="118"/>
    </location>
</feature>
<accession>A0ABU4HW62</accession>
<organism evidence="3 4">
    <name type="scientific">Conexibacter stalactiti</name>
    <dbReference type="NCBI Taxonomy" id="1940611"/>
    <lineage>
        <taxon>Bacteria</taxon>
        <taxon>Bacillati</taxon>
        <taxon>Actinomycetota</taxon>
        <taxon>Thermoleophilia</taxon>
        <taxon>Solirubrobacterales</taxon>
        <taxon>Conexibacteraceae</taxon>
        <taxon>Conexibacter</taxon>
    </lineage>
</organism>
<keyword evidence="1" id="KW-0472">Membrane</keyword>
<evidence type="ECO:0000256" key="2">
    <source>
        <dbReference type="SAM" id="SignalP"/>
    </source>
</evidence>
<feature type="transmembrane region" description="Helical" evidence="1">
    <location>
        <begin position="422"/>
        <end position="448"/>
    </location>
</feature>
<feature type="transmembrane region" description="Helical" evidence="1">
    <location>
        <begin position="214"/>
        <end position="236"/>
    </location>
</feature>
<feature type="transmembrane region" description="Helical" evidence="1">
    <location>
        <begin position="468"/>
        <end position="488"/>
    </location>
</feature>
<dbReference type="EMBL" id="JAWSTH010000092">
    <property type="protein sequence ID" value="MDW5597533.1"/>
    <property type="molecule type" value="Genomic_DNA"/>
</dbReference>
<evidence type="ECO:0000313" key="4">
    <source>
        <dbReference type="Proteomes" id="UP001284601"/>
    </source>
</evidence>
<feature type="transmembrane region" description="Helical" evidence="1">
    <location>
        <begin position="321"/>
        <end position="348"/>
    </location>
</feature>
<feature type="signal peptide" evidence="2">
    <location>
        <begin position="1"/>
        <end position="39"/>
    </location>
</feature>
<gene>
    <name evidence="3" type="ORF">R7226_24500</name>
</gene>
<feature type="transmembrane region" description="Helical" evidence="1">
    <location>
        <begin position="280"/>
        <end position="301"/>
    </location>
</feature>
<feature type="transmembrane region" description="Helical" evidence="1">
    <location>
        <begin position="57"/>
        <end position="77"/>
    </location>
</feature>
<dbReference type="Proteomes" id="UP001284601">
    <property type="component" value="Unassembled WGS sequence"/>
</dbReference>
<sequence length="490" mass="51943">MPRSRSTSLSDPRSAPRARTCLALAAALLLIGAALPAGAQAHGLVGRTDLPIPQWLFAWVAAVVLIVSFAALSLLWPQPRLERAGATRRFAVPLALRVLAGALGVAAFAVVVYAGLAGTEVATANLAPTAIYVLVWVGVPVVSVVFGDVWRAVDPWFAVARAGRWALRAVRGADAPPLRPRLTYPERLGRWPAVLVVAGFGWLELVYVDRDVPSTLAVLALVYALVQLVGMGLFGIERWRSRADGFAVLFELFSRIAPLELRDGQVATRPLLSGLPKLDAAVPGTVALTAVMIGTTTFDGASNGELWTSIAEPLQDLFGDLGFGVTVTAELTATIGLLGAIVLVGAFYRMGVAGMRTVGGDHSTGELAQRFAHTLVPIAFGYLLAHYFSLLVFQGQSLAYLVSDPLGDGSDLFGTATATVDYTVLSAAAIWYVQVAALVAGHVAGLMLAHDRALTLYRDAREAVRSQYWMLVVMVGFTCLGLWLLSAVST</sequence>